<dbReference type="Pfam" id="PF00294">
    <property type="entry name" value="PfkB"/>
    <property type="match status" value="1"/>
</dbReference>
<evidence type="ECO:0000256" key="1">
    <source>
        <dbReference type="ARBA" id="ARBA00022679"/>
    </source>
</evidence>
<accession>A0A0S7BSD4</accession>
<evidence type="ECO:0000259" key="3">
    <source>
        <dbReference type="Pfam" id="PF00294"/>
    </source>
</evidence>
<proteinExistence type="predicted"/>
<dbReference type="PANTHER" id="PTHR10584:SF166">
    <property type="entry name" value="RIBOKINASE"/>
    <property type="match status" value="1"/>
</dbReference>
<dbReference type="SUPFAM" id="SSF53613">
    <property type="entry name" value="Ribokinase-like"/>
    <property type="match status" value="1"/>
</dbReference>
<dbReference type="OrthoDB" id="9813569at2"/>
<dbReference type="InterPro" id="IPR029056">
    <property type="entry name" value="Ribokinase-like"/>
</dbReference>
<dbReference type="STRING" id="1678840.ATC1_131376"/>
<evidence type="ECO:0000313" key="4">
    <source>
        <dbReference type="EMBL" id="GAP41387.1"/>
    </source>
</evidence>
<evidence type="ECO:0000313" key="5">
    <source>
        <dbReference type="Proteomes" id="UP000053370"/>
    </source>
</evidence>
<gene>
    <name evidence="4" type="ORF">ATC1_131376</name>
</gene>
<dbReference type="InterPro" id="IPR011611">
    <property type="entry name" value="PfkB_dom"/>
</dbReference>
<dbReference type="GO" id="GO:0016301">
    <property type="term" value="F:kinase activity"/>
    <property type="evidence" value="ECO:0007669"/>
    <property type="project" value="UniProtKB-KW"/>
</dbReference>
<evidence type="ECO:0000256" key="2">
    <source>
        <dbReference type="ARBA" id="ARBA00022777"/>
    </source>
</evidence>
<protein>
    <submittedName>
        <fullName evidence="4">Sugar/nucleoside kinase, ribokinase family</fullName>
    </submittedName>
</protein>
<sequence length="293" mass="32492">MKKNLDILMVGHFAKDKIIIDNEGFECAGGAVYYGSVVLKRLGLEVGVATRGNPDDFNYLKELTDLGIEVDVKPASQSSGCINIYQSADMERRICKLNGFAGEIPYSDIPEVNPKIIMITPIIAGEVSLETLIKLSEKAPVALDVQGFVRVPEGDDLNFRPWKDMEEGLKHVTFLKVDKAEAQHITGTDDLEKAAKILAAYGPKEIVLTQTKEVLVYAEGKYYRAPFLPKNLDGRTGRGDTCITSYVGSRLKYDPERSCKIAGIITSMKQEKHGPWTGEIDPQRFDRSIVYEA</sequence>
<dbReference type="RefSeq" id="WP_062282469.1">
    <property type="nucleotide sequence ID" value="NZ_DF968181.1"/>
</dbReference>
<reference evidence="4" key="1">
    <citation type="journal article" date="2015" name="Genome Announc.">
        <title>Draft Genome Sequence of Anaerolineae Strain TC1, a Novel Isolate from a Methanogenic Wastewater Treatment System.</title>
        <authorList>
            <person name="Matsuura N."/>
            <person name="Tourlousse D.M."/>
            <person name="Sun L."/>
            <person name="Toyonaga M."/>
            <person name="Kuroda K."/>
            <person name="Ohashi A."/>
            <person name="Cruz R."/>
            <person name="Yamaguchi T."/>
            <person name="Sekiguchi Y."/>
        </authorList>
    </citation>
    <scope>NUCLEOTIDE SEQUENCE [LARGE SCALE GENOMIC DNA]</scope>
    <source>
        <strain evidence="4">TC1</strain>
    </source>
</reference>
<keyword evidence="5" id="KW-1185">Reference proteome</keyword>
<dbReference type="PANTHER" id="PTHR10584">
    <property type="entry name" value="SUGAR KINASE"/>
    <property type="match status" value="1"/>
</dbReference>
<feature type="domain" description="Carbohydrate kinase PfkB" evidence="3">
    <location>
        <begin position="36"/>
        <end position="274"/>
    </location>
</feature>
<dbReference type="Proteomes" id="UP000053370">
    <property type="component" value="Unassembled WGS sequence"/>
</dbReference>
<name>A0A0S7BSD4_9CHLR</name>
<organism evidence="4">
    <name type="scientific">Flexilinea flocculi</name>
    <dbReference type="NCBI Taxonomy" id="1678840"/>
    <lineage>
        <taxon>Bacteria</taxon>
        <taxon>Bacillati</taxon>
        <taxon>Chloroflexota</taxon>
        <taxon>Anaerolineae</taxon>
        <taxon>Anaerolineales</taxon>
        <taxon>Anaerolineaceae</taxon>
        <taxon>Flexilinea</taxon>
    </lineage>
</organism>
<keyword evidence="1" id="KW-0808">Transferase</keyword>
<dbReference type="AlphaFoldDB" id="A0A0S7BSD4"/>
<dbReference type="Gene3D" id="3.40.1190.20">
    <property type="match status" value="1"/>
</dbReference>
<keyword evidence="2 4" id="KW-0418">Kinase</keyword>
<dbReference type="EMBL" id="DF968181">
    <property type="protein sequence ID" value="GAP41387.1"/>
    <property type="molecule type" value="Genomic_DNA"/>
</dbReference>